<keyword evidence="1" id="KW-1133">Transmembrane helix</keyword>
<gene>
    <name evidence="2" type="ORF">GKE73_03280</name>
</gene>
<evidence type="ECO:0000313" key="3">
    <source>
        <dbReference type="Proteomes" id="UP000446658"/>
    </source>
</evidence>
<sequence length="234" mass="25871">MKKPVRGSSLQLFLTGLITLLVLLTAFSLGYFYDRAMQRQLISAQHQLFNYASNQVAANIRENGARAEVITDLIAHSGLASAHSDVQRAIFIPQLVATLQANPALQAVYMGYDNGDFFLVRRLDAAAKQALSDAPPLSIWVVQYAHQQPNGQTLQRFEFLSSTLENVGQWHTDVHYDPRQRPRYQAANHANAPIQTPPYTFATTRQPGVTYARKGKSNGGIAGADVLLITASRY</sequence>
<feature type="transmembrane region" description="Helical" evidence="1">
    <location>
        <begin position="12"/>
        <end position="33"/>
    </location>
</feature>
<accession>A0A844GCN2</accession>
<proteinExistence type="predicted"/>
<reference evidence="2 3" key="1">
    <citation type="submission" date="2019-11" db="EMBL/GenBank/DDBJ databases">
        <title>Draft genome sequence of Paludibacterium sp. dN18-1.</title>
        <authorList>
            <person name="Im W.-T."/>
        </authorList>
    </citation>
    <scope>NUCLEOTIDE SEQUENCE [LARGE SCALE GENOMIC DNA]</scope>
    <source>
        <strain evidence="3">dN 18-1</strain>
    </source>
</reference>
<dbReference type="Gene3D" id="3.30.450.20">
    <property type="entry name" value="PAS domain"/>
    <property type="match status" value="1"/>
</dbReference>
<keyword evidence="3" id="KW-1185">Reference proteome</keyword>
<name>A0A844GCN2_9NEIS</name>
<keyword evidence="1" id="KW-0472">Membrane</keyword>
<protein>
    <submittedName>
        <fullName evidence="2">Uncharacterized protein</fullName>
    </submittedName>
</protein>
<comment type="caution">
    <text evidence="2">The sequence shown here is derived from an EMBL/GenBank/DDBJ whole genome shotgun (WGS) entry which is preliminary data.</text>
</comment>
<dbReference type="AlphaFoldDB" id="A0A844GCN2"/>
<organism evidence="2 3">
    <name type="scientific">Paludibacterium denitrificans</name>
    <dbReference type="NCBI Taxonomy" id="2675226"/>
    <lineage>
        <taxon>Bacteria</taxon>
        <taxon>Pseudomonadati</taxon>
        <taxon>Pseudomonadota</taxon>
        <taxon>Betaproteobacteria</taxon>
        <taxon>Neisseriales</taxon>
        <taxon>Chromobacteriaceae</taxon>
        <taxon>Paludibacterium</taxon>
    </lineage>
</organism>
<evidence type="ECO:0000313" key="2">
    <source>
        <dbReference type="EMBL" id="MTD32677.1"/>
    </source>
</evidence>
<dbReference type="Proteomes" id="UP000446658">
    <property type="component" value="Unassembled WGS sequence"/>
</dbReference>
<evidence type="ECO:0000256" key="1">
    <source>
        <dbReference type="SAM" id="Phobius"/>
    </source>
</evidence>
<dbReference type="RefSeq" id="WP_230369180.1">
    <property type="nucleotide sequence ID" value="NZ_WLYX01000001.1"/>
</dbReference>
<keyword evidence="1" id="KW-0812">Transmembrane</keyword>
<dbReference type="EMBL" id="WLYX01000001">
    <property type="protein sequence ID" value="MTD32677.1"/>
    <property type="molecule type" value="Genomic_DNA"/>
</dbReference>